<comment type="subcellular location">
    <subcellularLocation>
        <location evidence="1">Cell membrane</location>
        <topology evidence="1">Multi-pass membrane protein</topology>
    </subcellularLocation>
</comment>
<dbReference type="PANTHER" id="PTHR30472">
    <property type="entry name" value="FERRIC ENTEROBACTIN TRANSPORT SYSTEM PERMEASE PROTEIN"/>
    <property type="match status" value="1"/>
</dbReference>
<evidence type="ECO:0000256" key="6">
    <source>
        <dbReference type="ARBA" id="ARBA00022989"/>
    </source>
</evidence>
<dbReference type="OrthoDB" id="9796260at2"/>
<dbReference type="InterPro" id="IPR000522">
    <property type="entry name" value="ABC_transptr_permease_BtuC"/>
</dbReference>
<evidence type="ECO:0000256" key="4">
    <source>
        <dbReference type="ARBA" id="ARBA00022475"/>
    </source>
</evidence>
<dbReference type="GO" id="GO:0022857">
    <property type="term" value="F:transmembrane transporter activity"/>
    <property type="evidence" value="ECO:0007669"/>
    <property type="project" value="InterPro"/>
</dbReference>
<evidence type="ECO:0000256" key="3">
    <source>
        <dbReference type="ARBA" id="ARBA00022448"/>
    </source>
</evidence>
<keyword evidence="7 8" id="KW-0472">Membrane</keyword>
<evidence type="ECO:0000313" key="10">
    <source>
        <dbReference type="Proteomes" id="UP000215377"/>
    </source>
</evidence>
<feature type="transmembrane region" description="Helical" evidence="8">
    <location>
        <begin position="224"/>
        <end position="257"/>
    </location>
</feature>
<keyword evidence="6 8" id="KW-1133">Transmembrane helix</keyword>
<keyword evidence="10" id="KW-1185">Reference proteome</keyword>
<protein>
    <recommendedName>
        <fullName evidence="11">Enterobactin ABC transporter permease</fullName>
    </recommendedName>
</protein>
<feature type="transmembrane region" description="Helical" evidence="8">
    <location>
        <begin position="263"/>
        <end position="284"/>
    </location>
</feature>
<evidence type="ECO:0000256" key="1">
    <source>
        <dbReference type="ARBA" id="ARBA00004651"/>
    </source>
</evidence>
<evidence type="ECO:0000256" key="2">
    <source>
        <dbReference type="ARBA" id="ARBA00007935"/>
    </source>
</evidence>
<feature type="transmembrane region" description="Helical" evidence="8">
    <location>
        <begin position="296"/>
        <end position="315"/>
    </location>
</feature>
<dbReference type="Proteomes" id="UP000215377">
    <property type="component" value="Unassembled WGS sequence"/>
</dbReference>
<feature type="transmembrane region" description="Helical" evidence="8">
    <location>
        <begin position="130"/>
        <end position="151"/>
    </location>
</feature>
<evidence type="ECO:0000256" key="8">
    <source>
        <dbReference type="SAM" id="Phobius"/>
    </source>
</evidence>
<feature type="transmembrane region" description="Helical" evidence="8">
    <location>
        <begin position="177"/>
        <end position="194"/>
    </location>
</feature>
<dbReference type="SUPFAM" id="SSF81345">
    <property type="entry name" value="ABC transporter involved in vitamin B12 uptake, BtuC"/>
    <property type="match status" value="1"/>
</dbReference>
<keyword evidence="4" id="KW-1003">Cell membrane</keyword>
<evidence type="ECO:0000256" key="7">
    <source>
        <dbReference type="ARBA" id="ARBA00023136"/>
    </source>
</evidence>
<comment type="similarity">
    <text evidence="2">Belongs to the binding-protein-dependent transport system permease family. FecCD subfamily.</text>
</comment>
<dbReference type="GO" id="GO:0005886">
    <property type="term" value="C:plasma membrane"/>
    <property type="evidence" value="ECO:0007669"/>
    <property type="project" value="UniProtKB-SubCell"/>
</dbReference>
<keyword evidence="3" id="KW-0813">Transport</keyword>
<evidence type="ECO:0000256" key="5">
    <source>
        <dbReference type="ARBA" id="ARBA00022692"/>
    </source>
</evidence>
<evidence type="ECO:0008006" key="11">
    <source>
        <dbReference type="Google" id="ProtNLM"/>
    </source>
</evidence>
<feature type="transmembrane region" description="Helical" evidence="8">
    <location>
        <begin position="42"/>
        <end position="65"/>
    </location>
</feature>
<keyword evidence="5 8" id="KW-0812">Transmembrane</keyword>
<evidence type="ECO:0000313" key="9">
    <source>
        <dbReference type="EMBL" id="OWU78063.1"/>
    </source>
</evidence>
<feature type="transmembrane region" description="Helical" evidence="8">
    <location>
        <begin position="102"/>
        <end position="123"/>
    </location>
</feature>
<dbReference type="InterPro" id="IPR037294">
    <property type="entry name" value="ABC_BtuC-like"/>
</dbReference>
<dbReference type="EMBL" id="AQQR01000001">
    <property type="protein sequence ID" value="OWU78063.1"/>
    <property type="molecule type" value="Genomic_DNA"/>
</dbReference>
<comment type="caution">
    <text evidence="9">The sequence shown here is derived from an EMBL/GenBank/DDBJ whole genome shotgun (WGS) entry which is preliminary data.</text>
</comment>
<dbReference type="Pfam" id="PF01032">
    <property type="entry name" value="FecCD"/>
    <property type="match status" value="1"/>
</dbReference>
<reference evidence="9 10" key="1">
    <citation type="submission" date="2013-04" db="EMBL/GenBank/DDBJ databases">
        <title>Oceanicola sp. 22II1-22F33 Genome Sequencing.</title>
        <authorList>
            <person name="Lai Q."/>
            <person name="Li G."/>
            <person name="Shao Z."/>
        </authorList>
    </citation>
    <scope>NUCLEOTIDE SEQUENCE [LARGE SCALE GENOMIC DNA]</scope>
    <source>
        <strain evidence="9 10">22II1-22F33</strain>
    </source>
</reference>
<dbReference type="PANTHER" id="PTHR30472:SF19">
    <property type="entry name" value="PETROBACTIN IMPORT SYSTEM PERMEASE PROTEIN YCLO"/>
    <property type="match status" value="1"/>
</dbReference>
<dbReference type="AlphaFoldDB" id="A0A225NTA2"/>
<name>A0A225NTA2_9RHOB</name>
<dbReference type="Gene3D" id="1.10.3470.10">
    <property type="entry name" value="ABC transporter involved in vitamin B12 uptake, BtuC"/>
    <property type="match status" value="1"/>
</dbReference>
<dbReference type="GO" id="GO:0033214">
    <property type="term" value="P:siderophore-iron import into cell"/>
    <property type="evidence" value="ECO:0007669"/>
    <property type="project" value="TreeGrafter"/>
</dbReference>
<accession>A0A225NTA2</accession>
<sequence>MAKPRNVLLVLGALALVAVLGYMTLGAKAPWSFLLPYRGEKLVALVLVAVSVSTATVLFQTITFNRILTPSIMGFDALYVLILTGAVWALGGIAVMRMPPVVSFAVTGGAMILASLALFGTLLGQARADIMRMILTGIIFGVLCRSLTGFLQRMIDPNEFAVVQVASYARFTDIETGLLWLAAPLTLGALALAWRMRRALDVVSLGTDTAITLGERPGRRQLQVLVLVALLVSVSTALVGPVAFLGLLVVSLAHAILPTPYHAQLLPAAGLISIIVLVGGQTVLERVLQLATPLSVVVDVLGGIVFLALILKGAAK</sequence>
<feature type="transmembrane region" description="Helical" evidence="8">
    <location>
        <begin position="77"/>
        <end position="96"/>
    </location>
</feature>
<gene>
    <name evidence="9" type="ORF">ATO3_03625</name>
</gene>
<organism evidence="9 10">
    <name type="scientific">Marinibacterium profundimaris</name>
    <dbReference type="NCBI Taxonomy" id="1679460"/>
    <lineage>
        <taxon>Bacteria</taxon>
        <taxon>Pseudomonadati</taxon>
        <taxon>Pseudomonadota</taxon>
        <taxon>Alphaproteobacteria</taxon>
        <taxon>Rhodobacterales</taxon>
        <taxon>Paracoccaceae</taxon>
        <taxon>Marinibacterium</taxon>
    </lineage>
</organism>
<proteinExistence type="inferred from homology"/>